<dbReference type="InterPro" id="IPR035625">
    <property type="entry name" value="Tfc3-like_eWH"/>
</dbReference>
<accession>A0A0N4VEC9</accession>
<sequence length="1468" mass="166280">MTPPRKKKKLVPASAGNGDCAGEEEGSSFNDDTGKESSAGKQATDNSDPKQSNVSKAGPFLPFEPDIWSPLYLYRTMGDLTAASIRQSGSEGTGRIEIGQTYGVDTRTKSGNRKVSTHILNSLKAFPEYFGQFQKMEGKFRCIKYYWKVASRPENFKRLFARWEELVGTSCPFKMGQVIKFPGTKLSTLRVSDVTLRRLIDIVDIIKKNPIIVTMSKFVKILVEVDKTYGSKYQFDRLSPLQIDKKSIMKCLLALQKQNLLKILETVVVDENVQNTIRIICDSRIDSASNPEVLRAIRIVIDEFHESGRVFPNGQLRYIKRESDTTQEEKSGIGKDCDEELAYLENEIDNLTIEKRMSLLRLQNVRAASIIQTPTGSISQTSMGKGLPLEAEGGRKEGSFTSTVVEKELVGRGVKETEAVDSANFFVPGKAPAVSSAEKSKAVDFNTSTSGTAELKIQARSSQRIDADVAYGRQSKWNRCFAVHKLAFHFVRGRFQMEKPTFFERFPPGKPWDNDDGTPLEACPVYVDEETPYRFVPPMPKFADVPRGWFMLQDLLNVLPLSVYSLLTKRKSKYPEVAEYLKDPIRRHTLLNDLPRKIRLQLLEDKLLMRQLEHHLLTLCGLGLARLGRAANPKKVVTTNSQFYFITKSGTLRDTSTSEEGYANVTMPIEQYDIYNYNFDSLEDLDFFWHHLRAVALSTKLAFKLLAGNEDTLRFKKYAIGCFDKSKIYKLFDDFSETASPVPPHDGCAGHLKRHWDINIRPHEYIDWFVADWRRSVERVRVEVEKRVRHLERAWNSYLKSLLPSDSWVWKINKVKDTVLRPSHKLRAVERKGQTRKKPLRQKIEKGCKSGRGKRVIDELDVLSAKSRLHFRSRFSNRERDMLLLIRSVGFFLNPVYRFWLDPTVLRDIMHAYVPEARNKTVQSLMAAGVREMVRPQRVGLLRQIVKNLASFQEMRDLRAQLASAPNWGPIEKRQFFYKAFEAANRNLAMEDKGVPPAEVSDKVFDEKLAEGGVKVTSEVLRSATFPVRSSKPTTIEQIRHCVAFNVVTAMLLSEKDLNDSRMDTIVEQVSACSLSSVLEQLRVDGLLAKMRASDDVSCTPRGQTVLSFYFRHFFNHRFHSDIVDMSNEAANQVNASTPFTDENSPGIIVASLNAFSNKLSQSCVPIGSLKVTVPETIIKTFEHASAEISSQDEKQAANATKQLRSLEKTDLRIESMEVLVSKVEELEGCTENGIQLLESLTTAIPREKFGSLAFEDFILSYPVSQRAALRSVYAAISEAGIIGASLDELLEITEVKEQQLELFLQELAVAVQILVVGIDCYRYVLPSCSSCWMVHNEKVAFFPTPWMTPTGEVYHPTVRWMSEGVLFTIIDKPGILLKDIRSRFAFALQPRMLLDILKLLSKCGCVKILRKKQCTCRRLSPFSSELPEETVEYVEPAVNAVEIYAKVFGPVKLSKMLAGFRCEPPEP</sequence>
<name>A0A0N4VEC9_ENTVE</name>
<dbReference type="Pfam" id="PF24101">
    <property type="entry name" value="WHD_GTF3C1"/>
    <property type="match status" value="1"/>
</dbReference>
<dbReference type="OrthoDB" id="68020at2759"/>
<dbReference type="GO" id="GO:0003677">
    <property type="term" value="F:DNA binding"/>
    <property type="evidence" value="ECO:0007669"/>
    <property type="project" value="InterPro"/>
</dbReference>
<keyword evidence="4" id="KW-1185">Reference proteome</keyword>
<dbReference type="GO" id="GO:0000127">
    <property type="term" value="C:transcription factor TFIIIC complex"/>
    <property type="evidence" value="ECO:0007669"/>
    <property type="project" value="InterPro"/>
</dbReference>
<feature type="compositionally biased region" description="Basic residues" evidence="1">
    <location>
        <begin position="1"/>
        <end position="10"/>
    </location>
</feature>
<dbReference type="GO" id="GO:0006384">
    <property type="term" value="P:transcription initiation at RNA polymerase III promoter"/>
    <property type="evidence" value="ECO:0007669"/>
    <property type="project" value="InterPro"/>
</dbReference>
<gene>
    <name evidence="3" type="ORF">EVEC_LOCUS8475</name>
</gene>
<dbReference type="InterPro" id="IPR044210">
    <property type="entry name" value="Tfc3-like"/>
</dbReference>
<evidence type="ECO:0000313" key="5">
    <source>
        <dbReference type="WBParaSite" id="EVEC_0000903401-mRNA-1"/>
    </source>
</evidence>
<evidence type="ECO:0000313" key="3">
    <source>
        <dbReference type="EMBL" id="VDD93724.1"/>
    </source>
</evidence>
<dbReference type="PANTHER" id="PTHR15180:SF1">
    <property type="entry name" value="GENERAL TRANSCRIPTION FACTOR 3C POLYPEPTIDE 1"/>
    <property type="match status" value="1"/>
</dbReference>
<evidence type="ECO:0000259" key="2">
    <source>
        <dbReference type="Pfam" id="PF24101"/>
    </source>
</evidence>
<dbReference type="WBParaSite" id="EVEC_0000903401-mRNA-1">
    <property type="protein sequence ID" value="EVEC_0000903401-mRNA-1"/>
    <property type="gene ID" value="EVEC_0000903401"/>
</dbReference>
<dbReference type="PANTHER" id="PTHR15180">
    <property type="entry name" value="GENERAL TRANSCRIPTION FACTOR 3C POLYPEPTIDE 1"/>
    <property type="match status" value="1"/>
</dbReference>
<organism evidence="5">
    <name type="scientific">Enterobius vermicularis</name>
    <name type="common">Human pinworm</name>
    <dbReference type="NCBI Taxonomy" id="51028"/>
    <lineage>
        <taxon>Eukaryota</taxon>
        <taxon>Metazoa</taxon>
        <taxon>Ecdysozoa</taxon>
        <taxon>Nematoda</taxon>
        <taxon>Chromadorea</taxon>
        <taxon>Rhabditida</taxon>
        <taxon>Spirurina</taxon>
        <taxon>Oxyuridomorpha</taxon>
        <taxon>Oxyuroidea</taxon>
        <taxon>Oxyuridae</taxon>
        <taxon>Enterobius</taxon>
    </lineage>
</organism>
<dbReference type="Proteomes" id="UP000274131">
    <property type="component" value="Unassembled WGS sequence"/>
</dbReference>
<feature type="region of interest" description="Disordered" evidence="1">
    <location>
        <begin position="1"/>
        <end position="59"/>
    </location>
</feature>
<evidence type="ECO:0000256" key="1">
    <source>
        <dbReference type="SAM" id="MobiDB-lite"/>
    </source>
</evidence>
<reference evidence="3 4" key="2">
    <citation type="submission" date="2018-10" db="EMBL/GenBank/DDBJ databases">
        <authorList>
            <consortium name="Pathogen Informatics"/>
        </authorList>
    </citation>
    <scope>NUCLEOTIDE SEQUENCE [LARGE SCALE GENOMIC DNA]</scope>
</reference>
<protein>
    <submittedName>
        <fullName evidence="5">DEP domain-containing protein</fullName>
    </submittedName>
</protein>
<dbReference type="CDD" id="cd16169">
    <property type="entry name" value="Tau138_eWH"/>
    <property type="match status" value="1"/>
</dbReference>
<dbReference type="InterPro" id="IPR056467">
    <property type="entry name" value="eWH_GTF3C1"/>
</dbReference>
<dbReference type="EMBL" id="UXUI01009442">
    <property type="protein sequence ID" value="VDD93724.1"/>
    <property type="molecule type" value="Genomic_DNA"/>
</dbReference>
<feature type="domain" description="GTF3C1 extended winged-helix" evidence="2">
    <location>
        <begin position="191"/>
        <end position="309"/>
    </location>
</feature>
<evidence type="ECO:0000313" key="4">
    <source>
        <dbReference type="Proteomes" id="UP000274131"/>
    </source>
</evidence>
<proteinExistence type="predicted"/>
<reference evidence="5" key="1">
    <citation type="submission" date="2017-02" db="UniProtKB">
        <authorList>
            <consortium name="WormBaseParasite"/>
        </authorList>
    </citation>
    <scope>IDENTIFICATION</scope>
</reference>
<dbReference type="GO" id="GO:0042791">
    <property type="term" value="P:5S class rRNA transcription by RNA polymerase III"/>
    <property type="evidence" value="ECO:0007669"/>
    <property type="project" value="TreeGrafter"/>
</dbReference>
<dbReference type="STRING" id="51028.A0A0N4VEC9"/>
<feature type="compositionally biased region" description="Polar residues" evidence="1">
    <location>
        <begin position="39"/>
        <end position="55"/>
    </location>
</feature>